<evidence type="ECO:0000313" key="2">
    <source>
        <dbReference type="EMBL" id="KAK9711361.1"/>
    </source>
</evidence>
<reference evidence="2 3" key="1">
    <citation type="journal article" date="2024" name="BMC Genomics">
        <title>De novo assembly and annotation of Popillia japonica's genome with initial clues to its potential as an invasive pest.</title>
        <authorList>
            <person name="Cucini C."/>
            <person name="Boschi S."/>
            <person name="Funari R."/>
            <person name="Cardaioli E."/>
            <person name="Iannotti N."/>
            <person name="Marturano G."/>
            <person name="Paoli F."/>
            <person name="Bruttini M."/>
            <person name="Carapelli A."/>
            <person name="Frati F."/>
            <person name="Nardi F."/>
        </authorList>
    </citation>
    <scope>NUCLEOTIDE SEQUENCE [LARGE SCALE GENOMIC DNA]</scope>
    <source>
        <strain evidence="2">DMR45628</strain>
    </source>
</reference>
<comment type="caution">
    <text evidence="2">The sequence shown here is derived from an EMBL/GenBank/DDBJ whole genome shotgun (WGS) entry which is preliminary data.</text>
</comment>
<proteinExistence type="predicted"/>
<name>A0AAW1K1D1_POPJA</name>
<dbReference type="Proteomes" id="UP001458880">
    <property type="component" value="Unassembled WGS sequence"/>
</dbReference>
<gene>
    <name evidence="2" type="ORF">QE152_g25495</name>
</gene>
<evidence type="ECO:0000313" key="3">
    <source>
        <dbReference type="Proteomes" id="UP001458880"/>
    </source>
</evidence>
<feature type="region of interest" description="Disordered" evidence="1">
    <location>
        <begin position="69"/>
        <end position="101"/>
    </location>
</feature>
<evidence type="ECO:0000256" key="1">
    <source>
        <dbReference type="SAM" id="MobiDB-lite"/>
    </source>
</evidence>
<dbReference type="AlphaFoldDB" id="A0AAW1K1D1"/>
<accession>A0AAW1K1D1</accession>
<organism evidence="2 3">
    <name type="scientific">Popillia japonica</name>
    <name type="common">Japanese beetle</name>
    <dbReference type="NCBI Taxonomy" id="7064"/>
    <lineage>
        <taxon>Eukaryota</taxon>
        <taxon>Metazoa</taxon>
        <taxon>Ecdysozoa</taxon>
        <taxon>Arthropoda</taxon>
        <taxon>Hexapoda</taxon>
        <taxon>Insecta</taxon>
        <taxon>Pterygota</taxon>
        <taxon>Neoptera</taxon>
        <taxon>Endopterygota</taxon>
        <taxon>Coleoptera</taxon>
        <taxon>Polyphaga</taxon>
        <taxon>Scarabaeiformia</taxon>
        <taxon>Scarabaeidae</taxon>
        <taxon>Rutelinae</taxon>
        <taxon>Popillia</taxon>
    </lineage>
</organism>
<dbReference type="EMBL" id="JASPKY010000281">
    <property type="protein sequence ID" value="KAK9711361.1"/>
    <property type="molecule type" value="Genomic_DNA"/>
</dbReference>
<keyword evidence="3" id="KW-1185">Reference proteome</keyword>
<protein>
    <submittedName>
        <fullName evidence="2">Uncharacterized protein</fullName>
    </submittedName>
</protein>
<sequence>MGPPPCTSLMYDDIMFLRLPESNNNGYSKDLTLVYDNEPFARFTLLIKQPEIRIEEQLEKALVTDEQKNCTRGPNAESLGGSTLPFSDVESTKRSTPLPVAENTTRTTRALAVDMANLEPVCCTSKKKLQKSTSVIAVKAAQGFKQQPEKMQFTSNNKYLPIEVGTSVTVPVSSVQE</sequence>